<dbReference type="PANTHER" id="PTHR43774">
    <property type="entry name" value="PEPTIDE METHIONINE SULFOXIDE REDUCTASE"/>
    <property type="match status" value="1"/>
</dbReference>
<evidence type="ECO:0000256" key="1">
    <source>
        <dbReference type="ARBA" id="ARBA00012502"/>
    </source>
</evidence>
<dbReference type="PANTHER" id="PTHR43774:SF1">
    <property type="entry name" value="PEPTIDE METHIONINE SULFOXIDE REDUCTASE MSRA 2"/>
    <property type="match status" value="1"/>
</dbReference>
<dbReference type="AlphaFoldDB" id="A0A956SDD1"/>
<keyword evidence="2 6" id="KW-0560">Oxidoreductase</keyword>
<evidence type="ECO:0000259" key="5">
    <source>
        <dbReference type="Pfam" id="PF01625"/>
    </source>
</evidence>
<dbReference type="Gene3D" id="3.30.1060.10">
    <property type="entry name" value="Peptide methionine sulphoxide reductase MsrA"/>
    <property type="match status" value="1"/>
</dbReference>
<evidence type="ECO:0000256" key="3">
    <source>
        <dbReference type="ARBA" id="ARBA00047806"/>
    </source>
</evidence>
<dbReference type="Proteomes" id="UP000739538">
    <property type="component" value="Unassembled WGS sequence"/>
</dbReference>
<dbReference type="GO" id="GO:0008113">
    <property type="term" value="F:peptide-methionine (S)-S-oxide reductase activity"/>
    <property type="evidence" value="ECO:0007669"/>
    <property type="project" value="UniProtKB-EC"/>
</dbReference>
<dbReference type="Pfam" id="PF01625">
    <property type="entry name" value="PMSR"/>
    <property type="match status" value="1"/>
</dbReference>
<reference evidence="6" key="1">
    <citation type="submission" date="2020-04" db="EMBL/GenBank/DDBJ databases">
        <authorList>
            <person name="Zhang T."/>
        </authorList>
    </citation>
    <scope>NUCLEOTIDE SEQUENCE</scope>
    <source>
        <strain evidence="6">HKST-UBA02</strain>
    </source>
</reference>
<reference evidence="6" key="2">
    <citation type="journal article" date="2021" name="Microbiome">
        <title>Successional dynamics and alternative stable states in a saline activated sludge microbial community over 9 years.</title>
        <authorList>
            <person name="Wang Y."/>
            <person name="Ye J."/>
            <person name="Ju F."/>
            <person name="Liu L."/>
            <person name="Boyd J.A."/>
            <person name="Deng Y."/>
            <person name="Parks D.H."/>
            <person name="Jiang X."/>
            <person name="Yin X."/>
            <person name="Woodcroft B.J."/>
            <person name="Tyson G.W."/>
            <person name="Hugenholtz P."/>
            <person name="Polz M.F."/>
            <person name="Zhang T."/>
        </authorList>
    </citation>
    <scope>NUCLEOTIDE SEQUENCE</scope>
    <source>
        <strain evidence="6">HKST-UBA02</strain>
    </source>
</reference>
<evidence type="ECO:0000256" key="2">
    <source>
        <dbReference type="ARBA" id="ARBA00023002"/>
    </source>
</evidence>
<comment type="catalytic activity">
    <reaction evidence="3">
        <text>L-methionyl-[protein] + [thioredoxin]-disulfide + H2O = L-methionyl-(S)-S-oxide-[protein] + [thioredoxin]-dithiol</text>
        <dbReference type="Rhea" id="RHEA:14217"/>
        <dbReference type="Rhea" id="RHEA-COMP:10698"/>
        <dbReference type="Rhea" id="RHEA-COMP:10700"/>
        <dbReference type="Rhea" id="RHEA-COMP:12313"/>
        <dbReference type="Rhea" id="RHEA-COMP:12315"/>
        <dbReference type="ChEBI" id="CHEBI:15377"/>
        <dbReference type="ChEBI" id="CHEBI:16044"/>
        <dbReference type="ChEBI" id="CHEBI:29950"/>
        <dbReference type="ChEBI" id="CHEBI:44120"/>
        <dbReference type="ChEBI" id="CHEBI:50058"/>
        <dbReference type="EC" id="1.8.4.11"/>
    </reaction>
</comment>
<evidence type="ECO:0000256" key="4">
    <source>
        <dbReference type="ARBA" id="ARBA00048782"/>
    </source>
</evidence>
<protein>
    <recommendedName>
        <fullName evidence="1">peptide-methionine (S)-S-oxide reductase</fullName>
        <ecNumber evidence="1">1.8.4.11</ecNumber>
    </recommendedName>
</protein>
<comment type="caution">
    <text evidence="6">The sequence shown here is derived from an EMBL/GenBank/DDBJ whole genome shotgun (WGS) entry which is preliminary data.</text>
</comment>
<dbReference type="InterPro" id="IPR002569">
    <property type="entry name" value="Met_Sox_Rdtase_MsrA_dom"/>
</dbReference>
<dbReference type="EC" id="1.8.4.11" evidence="1"/>
<comment type="catalytic activity">
    <reaction evidence="4">
        <text>[thioredoxin]-disulfide + L-methionine + H2O = L-methionine (S)-S-oxide + [thioredoxin]-dithiol</text>
        <dbReference type="Rhea" id="RHEA:19993"/>
        <dbReference type="Rhea" id="RHEA-COMP:10698"/>
        <dbReference type="Rhea" id="RHEA-COMP:10700"/>
        <dbReference type="ChEBI" id="CHEBI:15377"/>
        <dbReference type="ChEBI" id="CHEBI:29950"/>
        <dbReference type="ChEBI" id="CHEBI:50058"/>
        <dbReference type="ChEBI" id="CHEBI:57844"/>
        <dbReference type="ChEBI" id="CHEBI:58772"/>
        <dbReference type="EC" id="1.8.4.11"/>
    </reaction>
</comment>
<evidence type="ECO:0000313" key="7">
    <source>
        <dbReference type="Proteomes" id="UP000739538"/>
    </source>
</evidence>
<dbReference type="SUPFAM" id="SSF55068">
    <property type="entry name" value="Peptide methionine sulfoxide reductase"/>
    <property type="match status" value="1"/>
</dbReference>
<dbReference type="EMBL" id="JAGQHS010000049">
    <property type="protein sequence ID" value="MCA9756335.1"/>
    <property type="molecule type" value="Genomic_DNA"/>
</dbReference>
<proteinExistence type="predicted"/>
<dbReference type="NCBIfam" id="TIGR00401">
    <property type="entry name" value="msrA"/>
    <property type="match status" value="1"/>
</dbReference>
<organism evidence="6 7">
    <name type="scientific">Eiseniibacteriota bacterium</name>
    <dbReference type="NCBI Taxonomy" id="2212470"/>
    <lineage>
        <taxon>Bacteria</taxon>
        <taxon>Candidatus Eiseniibacteriota</taxon>
    </lineage>
</organism>
<dbReference type="InterPro" id="IPR036509">
    <property type="entry name" value="Met_Sox_Rdtase_MsrA_sf"/>
</dbReference>
<gene>
    <name evidence="6" type="primary">msrA</name>
    <name evidence="6" type="ORF">KDA27_11085</name>
</gene>
<feature type="non-terminal residue" evidence="6">
    <location>
        <position position="138"/>
    </location>
</feature>
<name>A0A956SDD1_UNCEI</name>
<evidence type="ECO:0000313" key="6">
    <source>
        <dbReference type="EMBL" id="MCA9756335.1"/>
    </source>
</evidence>
<sequence length="138" mass="14966">MGGESSGHGKMAYQLTAADTTELAKAIFAGGCFWCLETAFEGVPGVHAAISGFAGGSEPHPTYEQVSSGSTHHAESVLVTYDPTQIDYDQLLHIFWTNHDPLSANGQFCDRGRQYRPAIFYLDETQHAAAEASVEWAR</sequence>
<feature type="domain" description="Peptide methionine sulphoxide reductase MsrA" evidence="5">
    <location>
        <begin position="25"/>
        <end position="135"/>
    </location>
</feature>
<accession>A0A956SDD1</accession>